<dbReference type="OrthoDB" id="3665754at2"/>
<organism evidence="1 2">
    <name type="scientific">Rhodococcus ruber</name>
    <dbReference type="NCBI Taxonomy" id="1830"/>
    <lineage>
        <taxon>Bacteria</taxon>
        <taxon>Bacillati</taxon>
        <taxon>Actinomycetota</taxon>
        <taxon>Actinomycetes</taxon>
        <taxon>Mycobacteriales</taxon>
        <taxon>Nocardiaceae</taxon>
        <taxon>Rhodococcus</taxon>
    </lineage>
</organism>
<protein>
    <submittedName>
        <fullName evidence="1">Putative chromosome partitioning ATPase</fullName>
    </submittedName>
</protein>
<dbReference type="Proteomes" id="UP000042997">
    <property type="component" value="Unassembled WGS sequence"/>
</dbReference>
<name>A0A098BPS0_9NOCA</name>
<dbReference type="RefSeq" id="WP_029540292.1">
    <property type="nucleotide sequence ID" value="NZ_CP024891.1"/>
</dbReference>
<dbReference type="PANTHER" id="PTHR13696:SF99">
    <property type="entry name" value="COBYRINIC ACID AC-DIAMIDE SYNTHASE"/>
    <property type="match status" value="1"/>
</dbReference>
<dbReference type="Gene3D" id="3.40.50.300">
    <property type="entry name" value="P-loop containing nucleotide triphosphate hydrolases"/>
    <property type="match status" value="1"/>
</dbReference>
<gene>
    <name evidence="1" type="ORF">RHRU231_670026</name>
</gene>
<dbReference type="InterPro" id="IPR050678">
    <property type="entry name" value="DNA_Partitioning_ATPase"/>
</dbReference>
<dbReference type="SUPFAM" id="SSF52540">
    <property type="entry name" value="P-loop containing nucleoside triphosphate hydrolases"/>
    <property type="match status" value="1"/>
</dbReference>
<accession>A0A098BPS0</accession>
<sequence>MAKIIVCHSRKGGVGKTTMAYELAYELDAVLVDLEYDGGGATGKWGDRPLDRARIPILDAIRTGKTPKPLNGFKKPRLVPGHPDLYDQAPSEDAMADALVQWAGEWDTEWVVVDTHPGATTQAHGALSVANVVLAPTPLRKLDLDATEQLVDELADYPLVISPTMVPAAPPGTMIDRLARMVDGTPVQVAPPVPHAARVGTRTKRIAITAEEPPAKPLRAFAAAITDTAKFLQEYVND</sequence>
<dbReference type="GeneID" id="83624399"/>
<dbReference type="PANTHER" id="PTHR13696">
    <property type="entry name" value="P-LOOP CONTAINING NUCLEOSIDE TRIPHOSPHATE HYDROLASE"/>
    <property type="match status" value="1"/>
</dbReference>
<dbReference type="AlphaFoldDB" id="A0A098BPS0"/>
<reference evidence="1 2" key="1">
    <citation type="journal article" date="2014" name="Genome Announc.">
        <title>Draft Genome Sequence of Propane- and Butane-Oxidizing Actinobacterium Rhodococcus ruber IEGM 231.</title>
        <authorList>
            <person name="Ivshina I.B."/>
            <person name="Kuyukina M.S."/>
            <person name="Krivoruchko A.V."/>
            <person name="Barbe V."/>
            <person name="Fischer C."/>
        </authorList>
    </citation>
    <scope>NUCLEOTIDE SEQUENCE [LARGE SCALE GENOMIC DNA]</scope>
</reference>
<dbReference type="CDD" id="cd02042">
    <property type="entry name" value="ParAB_family"/>
    <property type="match status" value="1"/>
</dbReference>
<proteinExistence type="predicted"/>
<dbReference type="EMBL" id="CCSD01000080">
    <property type="protein sequence ID" value="CDZ90217.1"/>
    <property type="molecule type" value="Genomic_DNA"/>
</dbReference>
<evidence type="ECO:0000313" key="1">
    <source>
        <dbReference type="EMBL" id="CDZ90217.1"/>
    </source>
</evidence>
<evidence type="ECO:0000313" key="2">
    <source>
        <dbReference type="Proteomes" id="UP000042997"/>
    </source>
</evidence>
<dbReference type="InterPro" id="IPR027417">
    <property type="entry name" value="P-loop_NTPase"/>
</dbReference>